<keyword evidence="1" id="KW-0697">Rotamase</keyword>
<evidence type="ECO:0000313" key="4">
    <source>
        <dbReference type="Proteomes" id="UP000622166"/>
    </source>
</evidence>
<comment type="caution">
    <text evidence="3">The sequence shown here is derived from an EMBL/GenBank/DDBJ whole genome shotgun (WGS) entry which is preliminary data.</text>
</comment>
<gene>
    <name evidence="3" type="ORF">GCM10010365_30030</name>
</gene>
<dbReference type="InterPro" id="IPR017517">
    <property type="entry name" value="Maleyloyr_isom"/>
</dbReference>
<dbReference type="NCBIfam" id="TIGR03083">
    <property type="entry name" value="maleylpyruvate isomerase family mycothiol-dependent enzyme"/>
    <property type="match status" value="1"/>
</dbReference>
<dbReference type="AlphaFoldDB" id="A0A918PID4"/>
<organism evidence="3 4">
    <name type="scientific">Streptomyces poonensis</name>
    <dbReference type="NCBI Taxonomy" id="68255"/>
    <lineage>
        <taxon>Bacteria</taxon>
        <taxon>Bacillati</taxon>
        <taxon>Actinomycetota</taxon>
        <taxon>Actinomycetes</taxon>
        <taxon>Kitasatosporales</taxon>
        <taxon>Streptomycetaceae</taxon>
        <taxon>Streptomyces</taxon>
    </lineage>
</organism>
<name>A0A918PID4_9ACTN</name>
<protein>
    <submittedName>
        <fullName evidence="3">TIGR03086 family protein</fullName>
    </submittedName>
</protein>
<dbReference type="GO" id="GO:0003755">
    <property type="term" value="F:peptidyl-prolyl cis-trans isomerase activity"/>
    <property type="evidence" value="ECO:0007669"/>
    <property type="project" value="UniProtKB-KW"/>
</dbReference>
<reference evidence="3" key="1">
    <citation type="journal article" date="2014" name="Int. J. Syst. Evol. Microbiol.">
        <title>Complete genome sequence of Corynebacterium casei LMG S-19264T (=DSM 44701T), isolated from a smear-ripened cheese.</title>
        <authorList>
            <consortium name="US DOE Joint Genome Institute (JGI-PGF)"/>
            <person name="Walter F."/>
            <person name="Albersmeier A."/>
            <person name="Kalinowski J."/>
            <person name="Ruckert C."/>
        </authorList>
    </citation>
    <scope>NUCLEOTIDE SEQUENCE</scope>
    <source>
        <strain evidence="3">JCM 4815</strain>
    </source>
</reference>
<accession>A0A918PID4</accession>
<sequence>MCSYAPAMDIRRLDRQALSLTGEVVSRVKTDHLRLATPCADWTLYGLLRHLVSQNEGFAASARGAGEPWAVWRGGDLGDDPAGAYEASVGEVTAAFADEEVLERRFALPEVGEGFAVPGRTAIGFHLLDYVAHAWDVAVTIGAPWEPDTELTAAALRVAARVPDEGRGAGAAFRRRIAVPDDAPPGDRLLALLGRDPSWTPGPC</sequence>
<keyword evidence="4" id="KW-1185">Reference proteome</keyword>
<dbReference type="Proteomes" id="UP000622166">
    <property type="component" value="Unassembled WGS sequence"/>
</dbReference>
<proteinExistence type="predicted"/>
<keyword evidence="1" id="KW-0413">Isomerase</keyword>
<evidence type="ECO:0000256" key="1">
    <source>
        <dbReference type="PROSITE-ProRule" id="PRU00278"/>
    </source>
</evidence>
<dbReference type="InterPro" id="IPR034660">
    <property type="entry name" value="DinB/YfiT-like"/>
</dbReference>
<dbReference type="SUPFAM" id="SSF109854">
    <property type="entry name" value="DinB/YfiT-like putative metalloenzymes"/>
    <property type="match status" value="1"/>
</dbReference>
<dbReference type="PROSITE" id="PS50198">
    <property type="entry name" value="PPIC_PPIASE_2"/>
    <property type="match status" value="1"/>
</dbReference>
<reference evidence="3" key="2">
    <citation type="submission" date="2020-09" db="EMBL/GenBank/DDBJ databases">
        <authorList>
            <person name="Sun Q."/>
            <person name="Ohkuma M."/>
        </authorList>
    </citation>
    <scope>NUCLEOTIDE SEQUENCE</scope>
    <source>
        <strain evidence="3">JCM 4815</strain>
    </source>
</reference>
<evidence type="ECO:0000313" key="3">
    <source>
        <dbReference type="EMBL" id="GGZ08698.1"/>
    </source>
</evidence>
<dbReference type="InterPro" id="IPR024344">
    <property type="entry name" value="MDMPI_metal-binding"/>
</dbReference>
<dbReference type="NCBIfam" id="TIGR03086">
    <property type="entry name" value="TIGR03086 family metal-binding protein"/>
    <property type="match status" value="1"/>
</dbReference>
<dbReference type="InterPro" id="IPR000297">
    <property type="entry name" value="PPIase_PpiC"/>
</dbReference>
<dbReference type="EMBL" id="BMVW01000004">
    <property type="protein sequence ID" value="GGZ08698.1"/>
    <property type="molecule type" value="Genomic_DNA"/>
</dbReference>
<evidence type="ECO:0000259" key="2">
    <source>
        <dbReference type="PROSITE" id="PS50198"/>
    </source>
</evidence>
<dbReference type="InterPro" id="IPR017520">
    <property type="entry name" value="CHP03086"/>
</dbReference>
<feature type="domain" description="PpiC" evidence="2">
    <location>
        <begin position="25"/>
        <end position="132"/>
    </location>
</feature>
<dbReference type="GO" id="GO:0046872">
    <property type="term" value="F:metal ion binding"/>
    <property type="evidence" value="ECO:0007669"/>
    <property type="project" value="InterPro"/>
</dbReference>
<dbReference type="Pfam" id="PF11716">
    <property type="entry name" value="MDMPI_N"/>
    <property type="match status" value="1"/>
</dbReference>